<dbReference type="AlphaFoldDB" id="A0A6C0DWI6"/>
<organism evidence="1">
    <name type="scientific">viral metagenome</name>
    <dbReference type="NCBI Taxonomy" id="1070528"/>
    <lineage>
        <taxon>unclassified sequences</taxon>
        <taxon>metagenomes</taxon>
        <taxon>organismal metagenomes</taxon>
    </lineage>
</organism>
<dbReference type="EMBL" id="MN739680">
    <property type="protein sequence ID" value="QHT20663.1"/>
    <property type="molecule type" value="Genomic_DNA"/>
</dbReference>
<proteinExistence type="predicted"/>
<name>A0A6C0DWI6_9ZZZZ</name>
<reference evidence="1" key="1">
    <citation type="journal article" date="2020" name="Nature">
        <title>Giant virus diversity and host interactions through global metagenomics.</title>
        <authorList>
            <person name="Schulz F."/>
            <person name="Roux S."/>
            <person name="Paez-Espino D."/>
            <person name="Jungbluth S."/>
            <person name="Walsh D.A."/>
            <person name="Denef V.J."/>
            <person name="McMahon K.D."/>
            <person name="Konstantinidis K.T."/>
            <person name="Eloe-Fadrosh E.A."/>
            <person name="Kyrpides N.C."/>
            <person name="Woyke T."/>
        </authorList>
    </citation>
    <scope>NUCLEOTIDE SEQUENCE</scope>
    <source>
        <strain evidence="1">GVMAG-M-3300023174-68</strain>
    </source>
</reference>
<evidence type="ECO:0000313" key="1">
    <source>
        <dbReference type="EMBL" id="QHT20663.1"/>
    </source>
</evidence>
<accession>A0A6C0DWI6</accession>
<protein>
    <submittedName>
        <fullName evidence="1">Uncharacterized protein</fullName>
    </submittedName>
</protein>
<sequence length="44" mass="4936">MYFPFTQNSIEQMQNTLVKPNVISDKLLNSPYPASSSYSTSGSY</sequence>